<accession>A0A381VUR1</accession>
<protein>
    <submittedName>
        <fullName evidence="1">Uncharacterized protein</fullName>
    </submittedName>
</protein>
<reference evidence="1" key="1">
    <citation type="submission" date="2018-05" db="EMBL/GenBank/DDBJ databases">
        <authorList>
            <person name="Lanie J.A."/>
            <person name="Ng W.-L."/>
            <person name="Kazmierczak K.M."/>
            <person name="Andrzejewski T.M."/>
            <person name="Davidsen T.M."/>
            <person name="Wayne K.J."/>
            <person name="Tettelin H."/>
            <person name="Glass J.I."/>
            <person name="Rusch D."/>
            <person name="Podicherti R."/>
            <person name="Tsui H.-C.T."/>
            <person name="Winkler M.E."/>
        </authorList>
    </citation>
    <scope>NUCLEOTIDE SEQUENCE</scope>
</reference>
<sequence>VVTTQDGKKTPDIREGSLLHIFHPCSVRTDGYIVFRLAGERAGVTTDATALVDDEGVAHMWSGRRVVVV</sequence>
<name>A0A381VUR1_9ZZZZ</name>
<dbReference type="EMBL" id="UINC01009840">
    <property type="protein sequence ID" value="SVA44012.1"/>
    <property type="molecule type" value="Genomic_DNA"/>
</dbReference>
<organism evidence="1">
    <name type="scientific">marine metagenome</name>
    <dbReference type="NCBI Taxonomy" id="408172"/>
    <lineage>
        <taxon>unclassified sequences</taxon>
        <taxon>metagenomes</taxon>
        <taxon>ecological metagenomes</taxon>
    </lineage>
</organism>
<evidence type="ECO:0000313" key="1">
    <source>
        <dbReference type="EMBL" id="SVA44012.1"/>
    </source>
</evidence>
<feature type="non-terminal residue" evidence="1">
    <location>
        <position position="1"/>
    </location>
</feature>
<gene>
    <name evidence="1" type="ORF">METZ01_LOCUS96866</name>
</gene>
<dbReference type="AlphaFoldDB" id="A0A381VUR1"/>
<proteinExistence type="predicted"/>